<keyword evidence="4 10" id="KW-0808">Transferase</keyword>
<feature type="transmembrane region" description="Helical" evidence="8">
    <location>
        <begin position="407"/>
        <end position="426"/>
    </location>
</feature>
<dbReference type="PATRIC" id="fig|2033.6.peg.300"/>
<feature type="transmembrane region" description="Helical" evidence="8">
    <location>
        <begin position="351"/>
        <end position="371"/>
    </location>
</feature>
<feature type="domain" description="Glycosyltransferase RgtA/B/C/D-like" evidence="9">
    <location>
        <begin position="82"/>
        <end position="229"/>
    </location>
</feature>
<dbReference type="InterPro" id="IPR050297">
    <property type="entry name" value="LipidA_mod_glycosyltrf_83"/>
</dbReference>
<organism evidence="10 11">
    <name type="scientific">Microbacterium testaceum</name>
    <name type="common">Aureobacterium testaceum</name>
    <name type="synonym">Brevibacterium testaceum</name>
    <dbReference type="NCBI Taxonomy" id="2033"/>
    <lineage>
        <taxon>Bacteria</taxon>
        <taxon>Bacillati</taxon>
        <taxon>Actinomycetota</taxon>
        <taxon>Actinomycetes</taxon>
        <taxon>Micrococcales</taxon>
        <taxon>Microbacteriaceae</taxon>
        <taxon>Microbacterium</taxon>
    </lineage>
</organism>
<feature type="transmembrane region" description="Helical" evidence="8">
    <location>
        <begin position="96"/>
        <end position="116"/>
    </location>
</feature>
<dbReference type="AlphaFoldDB" id="A0A147EU58"/>
<feature type="transmembrane region" description="Helical" evidence="8">
    <location>
        <begin position="122"/>
        <end position="142"/>
    </location>
</feature>
<feature type="transmembrane region" description="Helical" evidence="8">
    <location>
        <begin position="216"/>
        <end position="236"/>
    </location>
</feature>
<dbReference type="PANTHER" id="PTHR33908:SF3">
    <property type="entry name" value="UNDECAPRENYL PHOSPHATE-ALPHA-4-AMINO-4-DEOXY-L-ARABINOSE ARABINOSYL TRANSFERASE"/>
    <property type="match status" value="1"/>
</dbReference>
<keyword evidence="7 8" id="KW-0472">Membrane</keyword>
<evidence type="ECO:0000259" key="9">
    <source>
        <dbReference type="Pfam" id="PF13231"/>
    </source>
</evidence>
<keyword evidence="3" id="KW-0328">Glycosyltransferase</keyword>
<protein>
    <submittedName>
        <fullName evidence="10">4-amino-4-deoxy-L-arabinose transferase</fullName>
    </submittedName>
</protein>
<dbReference type="OrthoDB" id="5241882at2"/>
<dbReference type="GO" id="GO:0016763">
    <property type="term" value="F:pentosyltransferase activity"/>
    <property type="evidence" value="ECO:0007669"/>
    <property type="project" value="TreeGrafter"/>
</dbReference>
<dbReference type="PANTHER" id="PTHR33908">
    <property type="entry name" value="MANNOSYLTRANSFERASE YKCB-RELATED"/>
    <property type="match status" value="1"/>
</dbReference>
<feature type="transmembrane region" description="Helical" evidence="8">
    <location>
        <begin position="463"/>
        <end position="483"/>
    </location>
</feature>
<evidence type="ECO:0000313" key="10">
    <source>
        <dbReference type="EMBL" id="KTR92099.1"/>
    </source>
</evidence>
<dbReference type="EMBL" id="LDRT01000111">
    <property type="protein sequence ID" value="KTR92099.1"/>
    <property type="molecule type" value="Genomic_DNA"/>
</dbReference>
<reference evidence="10 11" key="1">
    <citation type="journal article" date="2016" name="Front. Microbiol.">
        <title>Genomic Resource of Rice Seed Associated Bacteria.</title>
        <authorList>
            <person name="Midha S."/>
            <person name="Bansal K."/>
            <person name="Sharma S."/>
            <person name="Kumar N."/>
            <person name="Patil P.P."/>
            <person name="Chaudhry V."/>
            <person name="Patil P.B."/>
        </authorList>
    </citation>
    <scope>NUCLEOTIDE SEQUENCE [LARGE SCALE GENOMIC DNA]</scope>
    <source>
        <strain evidence="10 11">NS220</strain>
    </source>
</reference>
<sequence>MTETLPLARWWREPLWAKGVLAAILAGSALLMTWNLARGGDFAFYEAAARSMSESWRALLFGAFDPAGTVTLDKLAGFAVPQALAIHLLGMSTSAVALPQVIEGLVTVMACAVVGLRAGGTGAGLVAALAAASTPIFVSMFGHPMEDGLLTMALAVALVWWQRAVLTARWWPLVMAAVFVGVGFQAKMMSAWFVLPALFVGTAIAAPTLRRGLARAGVLVGASVAASIVWITAIALTPSGARPFIDGSTDDDVFAMVFGYNGLDRFAPGSVPGSVGAPTGGGITEGLTALGRAFGSHAGAAADAGSSPMKLLEMPLVTQIGWLYPAALLGLALALWRFWPRRGREHDRARWALAVVAGLWLATSAVVLSATKVPHTAYVAALGVPLVLLTAMAWSEGCRLLRSPRRAERLVLPVLLVGQGAWWSVLSREGDLPLVLAVASCLVLVAGVVLGAIGAWSPRTRPALARVLPAALALALLCAPVAASLQVLDANRDGSGGDAYVGIPARSDHPDESFAISAPAFWGGTPAISPAVAQLVATARADGGGAGGAPLLVSDTWAISAQIIDATGSSVLTDGGYSGHVPVFTASALRTMERSGSVHLFAVASGASPSDPVREVATGPGCHEVKEWKLDGHGEGGEVNKVSGVTLYSCEATT</sequence>
<feature type="transmembrane region" description="Helical" evidence="8">
    <location>
        <begin position="432"/>
        <end position="456"/>
    </location>
</feature>
<evidence type="ECO:0000256" key="4">
    <source>
        <dbReference type="ARBA" id="ARBA00022679"/>
    </source>
</evidence>
<evidence type="ECO:0000313" key="11">
    <source>
        <dbReference type="Proteomes" id="UP000075025"/>
    </source>
</evidence>
<feature type="transmembrane region" description="Helical" evidence="8">
    <location>
        <begin position="15"/>
        <end position="37"/>
    </location>
</feature>
<accession>A0A147EU58</accession>
<dbReference type="Pfam" id="PF13231">
    <property type="entry name" value="PMT_2"/>
    <property type="match status" value="1"/>
</dbReference>
<dbReference type="GO" id="GO:0005886">
    <property type="term" value="C:plasma membrane"/>
    <property type="evidence" value="ECO:0007669"/>
    <property type="project" value="UniProtKB-SubCell"/>
</dbReference>
<name>A0A147EU58_MICTE</name>
<dbReference type="RefSeq" id="WP_058624706.1">
    <property type="nucleotide sequence ID" value="NZ_LDRT01000111.1"/>
</dbReference>
<comment type="caution">
    <text evidence="10">The sequence shown here is derived from an EMBL/GenBank/DDBJ whole genome shotgun (WGS) entry which is preliminary data.</text>
</comment>
<feature type="transmembrane region" description="Helical" evidence="8">
    <location>
        <begin position="320"/>
        <end position="339"/>
    </location>
</feature>
<feature type="transmembrane region" description="Helical" evidence="8">
    <location>
        <begin position="377"/>
        <end position="395"/>
    </location>
</feature>
<evidence type="ECO:0000256" key="3">
    <source>
        <dbReference type="ARBA" id="ARBA00022676"/>
    </source>
</evidence>
<gene>
    <name evidence="10" type="ORF">NS220_14365</name>
</gene>
<dbReference type="GO" id="GO:0009103">
    <property type="term" value="P:lipopolysaccharide biosynthetic process"/>
    <property type="evidence" value="ECO:0007669"/>
    <property type="project" value="UniProtKB-ARBA"/>
</dbReference>
<evidence type="ECO:0000256" key="6">
    <source>
        <dbReference type="ARBA" id="ARBA00022989"/>
    </source>
</evidence>
<evidence type="ECO:0000256" key="2">
    <source>
        <dbReference type="ARBA" id="ARBA00022475"/>
    </source>
</evidence>
<evidence type="ECO:0000256" key="5">
    <source>
        <dbReference type="ARBA" id="ARBA00022692"/>
    </source>
</evidence>
<evidence type="ECO:0000256" key="7">
    <source>
        <dbReference type="ARBA" id="ARBA00023136"/>
    </source>
</evidence>
<dbReference type="GO" id="GO:0010041">
    <property type="term" value="P:response to iron(III) ion"/>
    <property type="evidence" value="ECO:0007669"/>
    <property type="project" value="TreeGrafter"/>
</dbReference>
<keyword evidence="5 8" id="KW-0812">Transmembrane</keyword>
<evidence type="ECO:0000256" key="1">
    <source>
        <dbReference type="ARBA" id="ARBA00004651"/>
    </source>
</evidence>
<proteinExistence type="predicted"/>
<evidence type="ECO:0000256" key="8">
    <source>
        <dbReference type="SAM" id="Phobius"/>
    </source>
</evidence>
<keyword evidence="6 8" id="KW-1133">Transmembrane helix</keyword>
<keyword evidence="2" id="KW-1003">Cell membrane</keyword>
<dbReference type="InterPro" id="IPR038731">
    <property type="entry name" value="RgtA/B/C-like"/>
</dbReference>
<dbReference type="Proteomes" id="UP000075025">
    <property type="component" value="Unassembled WGS sequence"/>
</dbReference>
<comment type="subcellular location">
    <subcellularLocation>
        <location evidence="1">Cell membrane</location>
        <topology evidence="1">Multi-pass membrane protein</topology>
    </subcellularLocation>
</comment>